<dbReference type="OrthoDB" id="1449127at2"/>
<organism evidence="1 2">
    <name type="scientific">Flavobacterium franklandianum</name>
    <dbReference type="NCBI Taxonomy" id="2594430"/>
    <lineage>
        <taxon>Bacteria</taxon>
        <taxon>Pseudomonadati</taxon>
        <taxon>Bacteroidota</taxon>
        <taxon>Flavobacteriia</taxon>
        <taxon>Flavobacteriales</taxon>
        <taxon>Flavobacteriaceae</taxon>
        <taxon>Flavobacterium</taxon>
    </lineage>
</organism>
<dbReference type="Proteomes" id="UP000318585">
    <property type="component" value="Unassembled WGS sequence"/>
</dbReference>
<gene>
    <name evidence="1" type="ORF">FNW17_14985</name>
</gene>
<evidence type="ECO:0008006" key="3">
    <source>
        <dbReference type="Google" id="ProtNLM"/>
    </source>
</evidence>
<keyword evidence="2" id="KW-1185">Reference proteome</keyword>
<name>A0A553C6N4_9FLAO</name>
<dbReference type="InterPro" id="IPR024422">
    <property type="entry name" value="Protein_unknown_function_OB"/>
</dbReference>
<dbReference type="AlphaFoldDB" id="A0A553C6N4"/>
<evidence type="ECO:0000313" key="1">
    <source>
        <dbReference type="EMBL" id="TRX16093.1"/>
    </source>
</evidence>
<protein>
    <recommendedName>
        <fullName evidence="3">tRNA_anti-like</fullName>
    </recommendedName>
</protein>
<proteinExistence type="predicted"/>
<reference evidence="1 2" key="1">
    <citation type="submission" date="2019-07" db="EMBL/GenBank/DDBJ databases">
        <title>Novel species of Flavobacterium.</title>
        <authorList>
            <person name="Liu Q."/>
            <person name="Xin Y.-H."/>
        </authorList>
    </citation>
    <scope>NUCLEOTIDE SEQUENCE [LARGE SCALE GENOMIC DNA]</scope>
    <source>
        <strain evidence="1 2">LB3P56</strain>
    </source>
</reference>
<evidence type="ECO:0000313" key="2">
    <source>
        <dbReference type="Proteomes" id="UP000318585"/>
    </source>
</evidence>
<dbReference type="EMBL" id="VJZR01000019">
    <property type="protein sequence ID" value="TRX16093.1"/>
    <property type="molecule type" value="Genomic_DNA"/>
</dbReference>
<sequence length="128" mass="14339">MEKFFKILAILVVVLILGFFSYNYVMTAGARDLEKEKSEFFISAVDVFGEFSTNSEMATAKYINKAVEISGKVTSVNNNVITLDEKVSCQLQVLEKVALNSQVKIKGRVTGYDDLLEELKLDQCLIVK</sequence>
<comment type="caution">
    <text evidence="1">The sequence shown here is derived from an EMBL/GenBank/DDBJ whole genome shotgun (WGS) entry which is preliminary data.</text>
</comment>
<dbReference type="Pfam" id="PF12869">
    <property type="entry name" value="tRNA_anti-like"/>
    <property type="match status" value="1"/>
</dbReference>
<accession>A0A553C6N4</accession>
<dbReference type="RefSeq" id="WP_143391613.1">
    <property type="nucleotide sequence ID" value="NZ_VJZQ01000027.1"/>
</dbReference>